<dbReference type="AlphaFoldDB" id="A0A378II18"/>
<dbReference type="Proteomes" id="UP000255316">
    <property type="component" value="Unassembled WGS sequence"/>
</dbReference>
<reference evidence="3 5" key="2">
    <citation type="submission" date="2018-06" db="EMBL/GenBank/DDBJ databases">
        <authorList>
            <consortium name="Pathogen Informatics"/>
            <person name="Doyle S."/>
        </authorList>
    </citation>
    <scope>NUCLEOTIDE SEQUENCE [LARGE SCALE GENOMIC DNA]</scope>
    <source>
        <strain evidence="3 5">NCTC12438</strain>
    </source>
</reference>
<feature type="domain" description="DZANK-type" evidence="1">
    <location>
        <begin position="52"/>
        <end position="95"/>
    </location>
</feature>
<dbReference type="EMBL" id="LNXX01000002">
    <property type="protein sequence ID" value="KTC93896.1"/>
    <property type="molecule type" value="Genomic_DNA"/>
</dbReference>
<dbReference type="STRING" id="28085.Lcin_0081"/>
<dbReference type="Proteomes" id="UP000054854">
    <property type="component" value="Unassembled WGS sequence"/>
</dbReference>
<keyword evidence="4" id="KW-1185">Reference proteome</keyword>
<organism evidence="3 5">
    <name type="scientific">Legionella cincinnatiensis</name>
    <dbReference type="NCBI Taxonomy" id="28085"/>
    <lineage>
        <taxon>Bacteria</taxon>
        <taxon>Pseudomonadati</taxon>
        <taxon>Pseudomonadota</taxon>
        <taxon>Gammaproteobacteria</taxon>
        <taxon>Legionellales</taxon>
        <taxon>Legionellaceae</taxon>
        <taxon>Legionella</taxon>
    </lineage>
</organism>
<protein>
    <submittedName>
        <fullName evidence="3">Double zinc ribbon</fullName>
    </submittedName>
</protein>
<reference evidence="2 4" key="1">
    <citation type="submission" date="2015-11" db="EMBL/GenBank/DDBJ databases">
        <title>Genomic analysis of 38 Legionella species identifies large and diverse effector repertoires.</title>
        <authorList>
            <person name="Burstein D."/>
            <person name="Amaro F."/>
            <person name="Zusman T."/>
            <person name="Lifshitz Z."/>
            <person name="Cohen O."/>
            <person name="Gilbert J.A."/>
            <person name="Pupko T."/>
            <person name="Shuman H.A."/>
            <person name="Segal G."/>
        </authorList>
    </citation>
    <scope>NUCLEOTIDE SEQUENCE [LARGE SCALE GENOMIC DNA]</scope>
    <source>
        <strain evidence="2 4">CDC#72-OH-14</strain>
    </source>
</reference>
<dbReference type="EMBL" id="UGNX01000001">
    <property type="protein sequence ID" value="STX34898.1"/>
    <property type="molecule type" value="Genomic_DNA"/>
</dbReference>
<proteinExistence type="predicted"/>
<name>A0A378II18_9GAMM</name>
<gene>
    <name evidence="2" type="ORF">Lcin_0081</name>
    <name evidence="3" type="ORF">NCTC12438_01508</name>
</gene>
<dbReference type="InterPro" id="IPR025874">
    <property type="entry name" value="DZR"/>
</dbReference>
<evidence type="ECO:0000313" key="3">
    <source>
        <dbReference type="EMBL" id="STX34898.1"/>
    </source>
</evidence>
<dbReference type="OrthoDB" id="8708757at2"/>
<accession>A0A378II18</accession>
<dbReference type="Pfam" id="PF12773">
    <property type="entry name" value="DZR"/>
    <property type="match status" value="1"/>
</dbReference>
<evidence type="ECO:0000259" key="1">
    <source>
        <dbReference type="Pfam" id="PF12773"/>
    </source>
</evidence>
<dbReference type="RefSeq" id="WP_058463337.1">
    <property type="nucleotide sequence ID" value="NZ_CAAAHQ010000006.1"/>
</dbReference>
<sequence length="99" mass="10776">MSFIKRIFGNYLNSHQGGYRNSHHGGYSKPRHGQKNYYNDSSFSNEPQGVRCSKCQTYNAPDARFCGQCGQGIQNIICACGALIVVGAKFCGQCGQSTG</sequence>
<evidence type="ECO:0000313" key="4">
    <source>
        <dbReference type="Proteomes" id="UP000054854"/>
    </source>
</evidence>
<evidence type="ECO:0000313" key="5">
    <source>
        <dbReference type="Proteomes" id="UP000255316"/>
    </source>
</evidence>
<evidence type="ECO:0000313" key="2">
    <source>
        <dbReference type="EMBL" id="KTC93896.1"/>
    </source>
</evidence>